<dbReference type="GO" id="GO:0003677">
    <property type="term" value="F:DNA binding"/>
    <property type="evidence" value="ECO:0007669"/>
    <property type="project" value="UniProtKB-KW"/>
</dbReference>
<organism evidence="5 6">
    <name type="scientific">Bradyrhizobium cosmicum</name>
    <dbReference type="NCBI Taxonomy" id="1404864"/>
    <lineage>
        <taxon>Bacteria</taxon>
        <taxon>Pseudomonadati</taxon>
        <taxon>Pseudomonadota</taxon>
        <taxon>Alphaproteobacteria</taxon>
        <taxon>Hyphomicrobiales</taxon>
        <taxon>Nitrobacteraceae</taxon>
        <taxon>Bradyrhizobium</taxon>
    </lineage>
</organism>
<dbReference type="SUPFAM" id="SSF46894">
    <property type="entry name" value="C-terminal effector domain of the bipartite response regulators"/>
    <property type="match status" value="1"/>
</dbReference>
<accession>A0AAI8MI66</accession>
<evidence type="ECO:0000313" key="6">
    <source>
        <dbReference type="Proteomes" id="UP000007886"/>
    </source>
</evidence>
<keyword evidence="1" id="KW-0238">DNA-binding</keyword>
<dbReference type="PROSITE" id="PS50110">
    <property type="entry name" value="RESPONSE_REGULATORY"/>
    <property type="match status" value="1"/>
</dbReference>
<dbReference type="InterPro" id="IPR039420">
    <property type="entry name" value="WalR-like"/>
</dbReference>
<dbReference type="SMART" id="SM00421">
    <property type="entry name" value="HTH_LUXR"/>
    <property type="match status" value="1"/>
</dbReference>
<dbReference type="PROSITE" id="PS50043">
    <property type="entry name" value="HTH_LUXR_2"/>
    <property type="match status" value="1"/>
</dbReference>
<evidence type="ECO:0000313" key="5">
    <source>
        <dbReference type="EMBL" id="BAL78801.1"/>
    </source>
</evidence>
<dbReference type="AlphaFoldDB" id="A0AAI8MI66"/>
<dbReference type="EMBL" id="AP012279">
    <property type="protein sequence ID" value="BAL78801.1"/>
    <property type="molecule type" value="Genomic_DNA"/>
</dbReference>
<dbReference type="GO" id="GO:0000160">
    <property type="term" value="P:phosphorelay signal transduction system"/>
    <property type="evidence" value="ECO:0007669"/>
    <property type="project" value="InterPro"/>
</dbReference>
<dbReference type="PANTHER" id="PTHR43214:SF44">
    <property type="entry name" value="TWO-COMPONENT RESPONSE REGULATOR"/>
    <property type="match status" value="1"/>
</dbReference>
<name>A0AAI8MI66_9BRAD</name>
<dbReference type="CDD" id="cd06170">
    <property type="entry name" value="LuxR_C_like"/>
    <property type="match status" value="1"/>
</dbReference>
<keyword evidence="2" id="KW-0597">Phosphoprotein</keyword>
<evidence type="ECO:0000256" key="2">
    <source>
        <dbReference type="PROSITE-ProRule" id="PRU00169"/>
    </source>
</evidence>
<dbReference type="SMART" id="SM00448">
    <property type="entry name" value="REC"/>
    <property type="match status" value="1"/>
</dbReference>
<dbReference type="SUPFAM" id="SSF52172">
    <property type="entry name" value="CheY-like"/>
    <property type="match status" value="1"/>
</dbReference>
<sequence length="206" mass="22298">MSTNDVFILEDDLTMRMMLKALLERAGYRSVFFADGEALQAEARQNSPVCILLDVCVPGKSGLETLSELRDLDYPAPILMMSGHGDIPTAVRSLKSGAADFIEKPFRPDTLVARIETACAGARSAASPAAHFKHAKRLTRREREVLDHMLAGSSTKIMARQLGLSPRTVEDHRANILRKAGVKTSAQLLLGVFGARQAPGERAAAA</sequence>
<dbReference type="PANTHER" id="PTHR43214">
    <property type="entry name" value="TWO-COMPONENT RESPONSE REGULATOR"/>
    <property type="match status" value="1"/>
</dbReference>
<dbReference type="Gene3D" id="3.40.50.2300">
    <property type="match status" value="1"/>
</dbReference>
<dbReference type="Gene3D" id="1.10.10.10">
    <property type="entry name" value="Winged helix-like DNA-binding domain superfamily/Winged helix DNA-binding domain"/>
    <property type="match status" value="1"/>
</dbReference>
<proteinExistence type="predicted"/>
<dbReference type="Pfam" id="PF00196">
    <property type="entry name" value="GerE"/>
    <property type="match status" value="1"/>
</dbReference>
<feature type="modified residue" description="4-aspartylphosphate" evidence="2">
    <location>
        <position position="54"/>
    </location>
</feature>
<evidence type="ECO:0000256" key="1">
    <source>
        <dbReference type="ARBA" id="ARBA00023125"/>
    </source>
</evidence>
<dbReference type="InterPro" id="IPR016032">
    <property type="entry name" value="Sig_transdc_resp-reg_C-effctor"/>
</dbReference>
<keyword evidence="6" id="KW-1185">Reference proteome</keyword>
<evidence type="ECO:0000259" key="4">
    <source>
        <dbReference type="PROSITE" id="PS50110"/>
    </source>
</evidence>
<dbReference type="InterPro" id="IPR011006">
    <property type="entry name" value="CheY-like_superfamily"/>
</dbReference>
<dbReference type="Proteomes" id="UP000007886">
    <property type="component" value="Chromosome"/>
</dbReference>
<dbReference type="GO" id="GO:0006355">
    <property type="term" value="P:regulation of DNA-templated transcription"/>
    <property type="evidence" value="ECO:0007669"/>
    <property type="project" value="InterPro"/>
</dbReference>
<dbReference type="InterPro" id="IPR036388">
    <property type="entry name" value="WH-like_DNA-bd_sf"/>
</dbReference>
<dbReference type="InterPro" id="IPR001789">
    <property type="entry name" value="Sig_transdc_resp-reg_receiver"/>
</dbReference>
<dbReference type="KEGG" id="brs:S23_56090"/>
<feature type="domain" description="HTH luxR-type" evidence="3">
    <location>
        <begin position="131"/>
        <end position="196"/>
    </location>
</feature>
<dbReference type="RefSeq" id="WP_015688073.1">
    <property type="nucleotide sequence ID" value="NC_017082.1"/>
</dbReference>
<dbReference type="InterPro" id="IPR000792">
    <property type="entry name" value="Tscrpt_reg_LuxR_C"/>
</dbReference>
<feature type="domain" description="Response regulatory" evidence="4">
    <location>
        <begin position="5"/>
        <end position="119"/>
    </location>
</feature>
<protein>
    <submittedName>
        <fullName evidence="5">Two-component LuxR family transcriptional regulatory protein</fullName>
    </submittedName>
</protein>
<gene>
    <name evidence="5" type="ORF">S23_56090</name>
</gene>
<evidence type="ECO:0000259" key="3">
    <source>
        <dbReference type="PROSITE" id="PS50043"/>
    </source>
</evidence>
<reference evidence="5 6" key="1">
    <citation type="journal article" date="2012" name="Microbes Environ.">
        <title>Complete genome sequence of Bradyrhizobium sp. S23321: insights into symbiosis evolution in soil oligotrophs.</title>
        <authorList>
            <person name="Okubo T."/>
            <person name="Tsukui T."/>
            <person name="Maita H."/>
            <person name="Okamoto S."/>
            <person name="Oshima K."/>
            <person name="Fujisawa T."/>
            <person name="Saito A."/>
            <person name="Futamata H."/>
            <person name="Hattori R."/>
            <person name="Shimomura Y."/>
            <person name="Haruta S."/>
            <person name="Morimoto S."/>
            <person name="Wang Y."/>
            <person name="Sakai Y."/>
            <person name="Hattori M."/>
            <person name="Aizawa S."/>
            <person name="Nagashima K.V.P."/>
            <person name="Masuda S."/>
            <person name="Hattori T."/>
            <person name="Yamashita A."/>
            <person name="Bao Z."/>
            <person name="Hayatsu M."/>
            <person name="Kajiya-Kanegae H."/>
            <person name="Yoshinaga I."/>
            <person name="Sakamoto K."/>
            <person name="Toyota K."/>
            <person name="Nakao M."/>
            <person name="Kohara M."/>
            <person name="Anda M."/>
            <person name="Niwa R."/>
            <person name="Jung-Hwan P."/>
            <person name="Sameshima-Saito R."/>
            <person name="Tokuda S."/>
            <person name="Yamamoto S."/>
            <person name="Yamamoto S."/>
            <person name="Yokoyama T."/>
            <person name="Akutsu T."/>
            <person name="Nakamura Y."/>
            <person name="Nakahira-Yanaka Y."/>
            <person name="Takada Hoshino Y."/>
            <person name="Hirakawa H."/>
            <person name="Mitsui H."/>
            <person name="Terasawa K."/>
            <person name="Itakura M."/>
            <person name="Sato S."/>
            <person name="Ikeda-Ohtsubo W."/>
            <person name="Sakakura N."/>
            <person name="Kaminuma E."/>
            <person name="Minamisawa K."/>
        </authorList>
    </citation>
    <scope>NUCLEOTIDE SEQUENCE [LARGE SCALE GENOMIC DNA]</scope>
    <source>
        <strain evidence="5 6">S23321</strain>
    </source>
</reference>
<dbReference type="PRINTS" id="PR00038">
    <property type="entry name" value="HTHLUXR"/>
</dbReference>
<dbReference type="Pfam" id="PF00072">
    <property type="entry name" value="Response_reg"/>
    <property type="match status" value="1"/>
</dbReference>